<sequence>MLDFYATQSTFTDPGPLAAWIDGVPRELIRESAARLVFHYWANGDLARHGFTPGRVGEVNLRYADAMLARARELDPAPPPAGREATGRVLGCCRDNTVLYLALARHHGIPARARYGFADYLIPGWWLDHMIPEVWDGERWRLVEPEFEQGYTTPGESEPLPLGDMPRERFLTAGRAWRSCRAGKADPRRFVTAPGIEDPRLRGLPLIARSVVFDLAALNKHEMLTWDRWGAMDDLPGERVDDLAADIEASRFRQAYAGPDVVVPDVVAGYPPPDHRRTEIKLRAAGA</sequence>
<protein>
    <recommendedName>
        <fullName evidence="1">Transglutaminase-like domain-containing protein</fullName>
    </recommendedName>
</protein>
<organism evidence="2 3">
    <name type="scientific">[Actinomadura] parvosata subsp. kistnae</name>
    <dbReference type="NCBI Taxonomy" id="1909395"/>
    <lineage>
        <taxon>Bacteria</taxon>
        <taxon>Bacillati</taxon>
        <taxon>Actinomycetota</taxon>
        <taxon>Actinomycetes</taxon>
        <taxon>Streptosporangiales</taxon>
        <taxon>Streptosporangiaceae</taxon>
        <taxon>Nonomuraea</taxon>
    </lineage>
</organism>
<dbReference type="SUPFAM" id="SSF54001">
    <property type="entry name" value="Cysteine proteinases"/>
    <property type="match status" value="1"/>
</dbReference>
<dbReference type="OrthoDB" id="148799at2"/>
<accession>A0A1U9ZR77</accession>
<gene>
    <name evidence="2" type="ORF">BKM31_01925</name>
</gene>
<dbReference type="Pfam" id="PF01841">
    <property type="entry name" value="Transglut_core"/>
    <property type="match status" value="1"/>
</dbReference>
<evidence type="ECO:0000313" key="2">
    <source>
        <dbReference type="EMBL" id="AQZ60438.1"/>
    </source>
</evidence>
<keyword evidence="3" id="KW-1185">Reference proteome</keyword>
<dbReference type="Proteomes" id="UP000190797">
    <property type="component" value="Chromosome"/>
</dbReference>
<evidence type="ECO:0000259" key="1">
    <source>
        <dbReference type="Pfam" id="PF01841"/>
    </source>
</evidence>
<feature type="domain" description="Transglutaminase-like" evidence="1">
    <location>
        <begin position="90"/>
        <end position="145"/>
    </location>
</feature>
<evidence type="ECO:0000313" key="3">
    <source>
        <dbReference type="Proteomes" id="UP000190797"/>
    </source>
</evidence>
<name>A0A1U9ZR77_9ACTN</name>
<dbReference type="InterPro" id="IPR038765">
    <property type="entry name" value="Papain-like_cys_pep_sf"/>
</dbReference>
<reference evidence="3" key="1">
    <citation type="journal article" date="2017" name="Med. Chem. Commun.">
        <title>Nonomuraea sp. ATCC 55076 harbours the largest actinomycete chromosome to date and the kistamicin biosynthetic gene cluster.</title>
        <authorList>
            <person name="Nazari B."/>
            <person name="Forneris C.C."/>
            <person name="Gibson M.I."/>
            <person name="Moon K."/>
            <person name="Schramma K.R."/>
            <person name="Seyedsayamdost M.R."/>
        </authorList>
    </citation>
    <scope>NUCLEOTIDE SEQUENCE [LARGE SCALE GENOMIC DNA]</scope>
    <source>
        <strain evidence="3">ATCC 55076</strain>
    </source>
</reference>
<dbReference type="KEGG" id="noa:BKM31_01925"/>
<dbReference type="InterPro" id="IPR002931">
    <property type="entry name" value="Transglutaminase-like"/>
</dbReference>
<dbReference type="EMBL" id="CP017717">
    <property type="protein sequence ID" value="AQZ60438.1"/>
    <property type="molecule type" value="Genomic_DNA"/>
</dbReference>
<dbReference type="STRING" id="1909395.BKM31_01925"/>
<dbReference type="Gene3D" id="3.10.620.30">
    <property type="match status" value="1"/>
</dbReference>
<proteinExistence type="predicted"/>
<dbReference type="RefSeq" id="WP_080036496.1">
    <property type="nucleotide sequence ID" value="NZ_CP017717.1"/>
</dbReference>
<dbReference type="AlphaFoldDB" id="A0A1U9ZR77"/>